<dbReference type="AlphaFoldDB" id="A0AAW5PHL7"/>
<name>A0AAW5PHL7_9GAMM</name>
<keyword evidence="1" id="KW-0732">Signal</keyword>
<dbReference type="RefSeq" id="WP_259260131.1">
    <property type="nucleotide sequence ID" value="NZ_JANUEK010000003.1"/>
</dbReference>
<accession>A0AAW5PHL7</accession>
<comment type="caution">
    <text evidence="2">The sequence shown here is derived from an EMBL/GenBank/DDBJ whole genome shotgun (WGS) entry which is preliminary data.</text>
</comment>
<proteinExistence type="predicted"/>
<sequence>MKTRTAVLSLALLAAATGPAQAMKGCNFVDGSHESIGVALLALDARQRGDSRESVLAHAEPTKTDPSWHAAMARETVDEVFSDLPPVDAAVYTVYRAMICYRASTRPAEDVVVDYVAIHPALVACEAQSGPRQRGQCAGKALDDYFAAQAE</sequence>
<organism evidence="2 3">
    <name type="scientific">Stenotrophomonas rhizophila</name>
    <dbReference type="NCBI Taxonomy" id="216778"/>
    <lineage>
        <taxon>Bacteria</taxon>
        <taxon>Pseudomonadati</taxon>
        <taxon>Pseudomonadota</taxon>
        <taxon>Gammaproteobacteria</taxon>
        <taxon>Lysobacterales</taxon>
        <taxon>Lysobacteraceae</taxon>
        <taxon>Stenotrophomonas</taxon>
    </lineage>
</organism>
<feature type="chain" id="PRO_5043756137" description="Lipoprotein" evidence="1">
    <location>
        <begin position="23"/>
        <end position="151"/>
    </location>
</feature>
<evidence type="ECO:0000256" key="1">
    <source>
        <dbReference type="SAM" id="SignalP"/>
    </source>
</evidence>
<dbReference type="EMBL" id="JANUEK010000003">
    <property type="protein sequence ID" value="MCS4279370.1"/>
    <property type="molecule type" value="Genomic_DNA"/>
</dbReference>
<protein>
    <recommendedName>
        <fullName evidence="4">Lipoprotein</fullName>
    </recommendedName>
</protein>
<gene>
    <name evidence="2" type="ORF">M2412_001346</name>
</gene>
<evidence type="ECO:0008006" key="4">
    <source>
        <dbReference type="Google" id="ProtNLM"/>
    </source>
</evidence>
<feature type="signal peptide" evidence="1">
    <location>
        <begin position="1"/>
        <end position="22"/>
    </location>
</feature>
<evidence type="ECO:0000313" key="3">
    <source>
        <dbReference type="Proteomes" id="UP001320691"/>
    </source>
</evidence>
<dbReference type="Proteomes" id="UP001320691">
    <property type="component" value="Unassembled WGS sequence"/>
</dbReference>
<evidence type="ECO:0000313" key="2">
    <source>
        <dbReference type="EMBL" id="MCS4279370.1"/>
    </source>
</evidence>
<reference evidence="2" key="1">
    <citation type="submission" date="2022-08" db="EMBL/GenBank/DDBJ databases">
        <title>Genomic analyses of the natural microbiome of Caenorhabditis elegans.</title>
        <authorList>
            <person name="Samuel B."/>
        </authorList>
    </citation>
    <scope>NUCLEOTIDE SEQUENCE</scope>
    <source>
        <strain evidence="2">BIGb0277</strain>
    </source>
</reference>